<keyword evidence="1" id="KW-0472">Membrane</keyword>
<dbReference type="eggNOG" id="arCOG01814">
    <property type="taxonomic scope" value="Archaea"/>
</dbReference>
<sequence>MRSAPGLFPQACKASCRLLSQIIGRERLAGYAEASTSPEMEEALAFTGMETEAVEVLSLAIMAAAASFALILAAGLTAFTAGMLDNITAGIVIACAGIIPVVTFVIAGEYPKRQAYYMRVHSLGDMPEVVSYIVMAMKLNPNMERSLRFTVKNSRRQLARDIRKLMWDLQIRAYDSMDDALDALAGQNTGFSDHFKRSLFIIKSSTGEREVAMRTISLNRALQVILDGTRSLMSTFSSTLHAPTLILYSIFVMVPLALVAMLPAAAVVGIRVNAVQLFLLYDLAFPLVTLAYAHSILLKRPAAFAPPEIPPDHPEAAGTPKWAWALTGIGLGAAIASLYFFLPVDALPFPGTTFILWGITAAISIYCYCAYRPYKLIRDRIVAMEGEFADSLFVLGRRISEGRSPEEAFAYTARIVTGTTIGKAYARAAYNIRCLRTTLSEAVLDPDYGAFSDVYSDRIRATINMLVETSGMSGEVAGTSVIVLADHLKELQAIEQEVRKMLFTMTSMLRTTCIAFAPFIGGVTLALSGAVTAVIAETAIDLQNMPEAAKAYFPMVPQVTAPLVSADEFMLIVGLYIVLLVIILLRFVSGIEHGDDEYEFMYSVGTTLPFSVAVFTLTTVVSGVMFSGMM</sequence>
<protein>
    <submittedName>
        <fullName evidence="2">Uncharacterized protein</fullName>
    </submittedName>
</protein>
<feature type="transmembrane region" description="Helical" evidence="1">
    <location>
        <begin position="87"/>
        <end position="108"/>
    </location>
</feature>
<evidence type="ECO:0000313" key="3">
    <source>
        <dbReference type="Proteomes" id="UP000000663"/>
    </source>
</evidence>
<keyword evidence="1" id="KW-1133">Transmembrane helix</keyword>
<feature type="transmembrane region" description="Helical" evidence="1">
    <location>
        <begin position="274"/>
        <end position="293"/>
    </location>
</feature>
<dbReference type="EMBL" id="AM114193">
    <property type="protein sequence ID" value="CAJ36293.1"/>
    <property type="molecule type" value="Genomic_DNA"/>
</dbReference>
<organism evidence="2 3">
    <name type="scientific">Methanocella arvoryzae (strain DSM 22066 / NBRC 105507 / MRE50)</name>
    <dbReference type="NCBI Taxonomy" id="351160"/>
    <lineage>
        <taxon>Archaea</taxon>
        <taxon>Methanobacteriati</taxon>
        <taxon>Methanobacteriota</taxon>
        <taxon>Stenosarchaea group</taxon>
        <taxon>Methanomicrobia</taxon>
        <taxon>Methanocellales</taxon>
        <taxon>Methanocellaceae</taxon>
        <taxon>Methanocella</taxon>
    </lineage>
</organism>
<dbReference type="Proteomes" id="UP000000663">
    <property type="component" value="Chromosome"/>
</dbReference>
<feature type="transmembrane region" description="Helical" evidence="1">
    <location>
        <begin position="600"/>
        <end position="626"/>
    </location>
</feature>
<accession>Q0W5Q0</accession>
<feature type="transmembrane region" description="Helical" evidence="1">
    <location>
        <begin position="245"/>
        <end position="268"/>
    </location>
</feature>
<dbReference type="PATRIC" id="fig|351160.9.peg.1948"/>
<keyword evidence="3" id="KW-1185">Reference proteome</keyword>
<dbReference type="KEGG" id="rci:RCIX950"/>
<dbReference type="RefSeq" id="WP_012036227.1">
    <property type="nucleotide sequence ID" value="NC_009464.1"/>
</dbReference>
<feature type="transmembrane region" description="Helical" evidence="1">
    <location>
        <begin position="354"/>
        <end position="371"/>
    </location>
</feature>
<feature type="transmembrane region" description="Helical" evidence="1">
    <location>
        <begin position="56"/>
        <end position="81"/>
    </location>
</feature>
<proteinExistence type="predicted"/>
<dbReference type="OrthoDB" id="147060at2157"/>
<evidence type="ECO:0000313" key="2">
    <source>
        <dbReference type="EMBL" id="CAJ36293.1"/>
    </source>
</evidence>
<dbReference type="STRING" id="351160.RCIX950"/>
<reference evidence="2 3" key="1">
    <citation type="journal article" date="2006" name="Science">
        <title>Genome of rice cluster I archaea -- the key methane producers in the rice rhizosphere.</title>
        <authorList>
            <person name="Erkel C."/>
            <person name="Kube M."/>
            <person name="Reinhardt R."/>
            <person name="Liesack W."/>
        </authorList>
    </citation>
    <scope>NUCLEOTIDE SEQUENCE [LARGE SCALE GENOMIC DNA]</scope>
    <source>
        <strain evidence="3">DSM 22066 / NBRC 105507 / MRE50</strain>
    </source>
</reference>
<gene>
    <name evidence="2" type="ORF">RCIX950</name>
</gene>
<feature type="transmembrane region" description="Helical" evidence="1">
    <location>
        <begin position="569"/>
        <end position="588"/>
    </location>
</feature>
<name>Q0W5Q0_METAR</name>
<evidence type="ECO:0000256" key="1">
    <source>
        <dbReference type="SAM" id="Phobius"/>
    </source>
</evidence>
<feature type="transmembrane region" description="Helical" evidence="1">
    <location>
        <begin position="322"/>
        <end position="342"/>
    </location>
</feature>
<feature type="transmembrane region" description="Helical" evidence="1">
    <location>
        <begin position="509"/>
        <end position="536"/>
    </location>
</feature>
<dbReference type="AlphaFoldDB" id="Q0W5Q0"/>
<dbReference type="GeneID" id="5145281"/>
<keyword evidence="1" id="KW-0812">Transmembrane</keyword>